<gene>
    <name evidence="7" type="ORF">EW145_g1178</name>
</gene>
<evidence type="ECO:0008006" key="9">
    <source>
        <dbReference type="Google" id="ProtNLM"/>
    </source>
</evidence>
<evidence type="ECO:0000256" key="3">
    <source>
        <dbReference type="ARBA" id="ARBA00022989"/>
    </source>
</evidence>
<keyword evidence="4 6" id="KW-0472">Membrane</keyword>
<keyword evidence="3 6" id="KW-1133">Transmembrane helix</keyword>
<feature type="transmembrane region" description="Helical" evidence="6">
    <location>
        <begin position="61"/>
        <end position="82"/>
    </location>
</feature>
<evidence type="ECO:0000256" key="2">
    <source>
        <dbReference type="ARBA" id="ARBA00022692"/>
    </source>
</evidence>
<reference evidence="7 8" key="1">
    <citation type="submission" date="2019-02" db="EMBL/GenBank/DDBJ databases">
        <title>Genome sequencing of the rare red list fungi Phellinidium pouzarii.</title>
        <authorList>
            <person name="Buettner E."/>
            <person name="Kellner H."/>
        </authorList>
    </citation>
    <scope>NUCLEOTIDE SEQUENCE [LARGE SCALE GENOMIC DNA]</scope>
    <source>
        <strain evidence="7 8">DSM 108285</strain>
    </source>
</reference>
<dbReference type="Pfam" id="PF03619">
    <property type="entry name" value="Solute_trans_a"/>
    <property type="match status" value="1"/>
</dbReference>
<dbReference type="PANTHER" id="PTHR23423">
    <property type="entry name" value="ORGANIC SOLUTE TRANSPORTER-RELATED"/>
    <property type="match status" value="1"/>
</dbReference>
<dbReference type="EMBL" id="SGPK01000030">
    <property type="protein sequence ID" value="THH10664.1"/>
    <property type="molecule type" value="Genomic_DNA"/>
</dbReference>
<organism evidence="7 8">
    <name type="scientific">Phellinidium pouzarii</name>
    <dbReference type="NCBI Taxonomy" id="167371"/>
    <lineage>
        <taxon>Eukaryota</taxon>
        <taxon>Fungi</taxon>
        <taxon>Dikarya</taxon>
        <taxon>Basidiomycota</taxon>
        <taxon>Agaricomycotina</taxon>
        <taxon>Agaricomycetes</taxon>
        <taxon>Hymenochaetales</taxon>
        <taxon>Hymenochaetaceae</taxon>
        <taxon>Phellinidium</taxon>
    </lineage>
</organism>
<evidence type="ECO:0000313" key="7">
    <source>
        <dbReference type="EMBL" id="THH10664.1"/>
    </source>
</evidence>
<feature type="compositionally biased region" description="Polar residues" evidence="5">
    <location>
        <begin position="429"/>
        <end position="455"/>
    </location>
</feature>
<evidence type="ECO:0000256" key="5">
    <source>
        <dbReference type="SAM" id="MobiDB-lite"/>
    </source>
</evidence>
<dbReference type="InterPro" id="IPR005178">
    <property type="entry name" value="Ostalpha/TMEM184C"/>
</dbReference>
<evidence type="ECO:0000313" key="8">
    <source>
        <dbReference type="Proteomes" id="UP000308199"/>
    </source>
</evidence>
<evidence type="ECO:0000256" key="1">
    <source>
        <dbReference type="ARBA" id="ARBA00004141"/>
    </source>
</evidence>
<accession>A0A4S4LFH3</accession>
<name>A0A4S4LFH3_9AGAM</name>
<comment type="caution">
    <text evidence="7">The sequence shown here is derived from an EMBL/GenBank/DDBJ whole genome shotgun (WGS) entry which is preliminary data.</text>
</comment>
<evidence type="ECO:0000256" key="6">
    <source>
        <dbReference type="SAM" id="Phobius"/>
    </source>
</evidence>
<feature type="transmembrane region" description="Helical" evidence="6">
    <location>
        <begin position="25"/>
        <end position="49"/>
    </location>
</feature>
<dbReference type="GO" id="GO:0016020">
    <property type="term" value="C:membrane"/>
    <property type="evidence" value="ECO:0007669"/>
    <property type="project" value="UniProtKB-SubCell"/>
</dbReference>
<comment type="subcellular location">
    <subcellularLocation>
        <location evidence="1">Membrane</location>
        <topology evidence="1">Multi-pass membrane protein</topology>
    </subcellularLocation>
</comment>
<feature type="region of interest" description="Disordered" evidence="5">
    <location>
        <begin position="391"/>
        <end position="457"/>
    </location>
</feature>
<dbReference type="OrthoDB" id="5348404at2759"/>
<keyword evidence="2 6" id="KW-0812">Transmembrane</keyword>
<proteinExistence type="predicted"/>
<protein>
    <recommendedName>
        <fullName evidence="9">DUF300-domain-containing protein</fullName>
    </recommendedName>
</protein>
<keyword evidence="8" id="KW-1185">Reference proteome</keyword>
<evidence type="ECO:0000256" key="4">
    <source>
        <dbReference type="ARBA" id="ARBA00023136"/>
    </source>
</evidence>
<dbReference type="Proteomes" id="UP000308199">
    <property type="component" value="Unassembled WGS sequence"/>
</dbReference>
<dbReference type="AlphaFoldDB" id="A0A4S4LFH3"/>
<sequence>MYCLFQLYLPISECLAPHRPLLKLFSIKAVVFLTFWQATFLSILSFAGVVKDTQYMTADDINIGIGAILETVEMTIFALLHIKAFSYKPYCTPFADPDVLSQRRPRLRALLHAFDFRETLRELWTGWLYIIRRWRGAETDGRARRLLVRKDLFDVSLVLGSRSQRGSSGMGKQLLSYAPVREGPDQFARVDEKYDGCDLAIAIEVEKEFHIKDERQRIGTGDDYIYGLGLSRHERSAGPAEQIEDELDRRCLPARVSYGISQARENIKEQPTDIDALMNDGVEEPECHGRKRRSWWGGMYDRLSHSGGYNAQDVFDPALKSRMQKSNKDRQCNAFTAGDSIEREYYYSAVEENLYDEPPPPSSIWEHWKSESTLSNAVTCFRPDSVVFTPCTPDESSPTTVQDFGPHPSTKLSPEDDATFARLFPDPPTSVSLNARNSTTEASGPSSQTHPSSDGNHVRLITPALVMPTLEWRATVRMPVVVGHSAAESRSTSTKASFDEERGLPHEIQNERSQPYGRLGVFDEAPSAIHLNRNSGESLARRHRRKYARHESLTANPPYMERKYVIRPLPFAPAPRRNFRSPTVHHAYVPKPDVAAERPQDSFTSYPSIQSIHTIQEDDAHKHGPRLKRREAKHTLRQAHSDAYIPTFISARQLTRVATASMPLRNHGAQPSMIYPHSADRSRARVHVRPRPRLNFPRHGVQEQAV</sequence>